<evidence type="ECO:0000313" key="2">
    <source>
        <dbReference type="EMBL" id="KIN05175.1"/>
    </source>
</evidence>
<feature type="domain" description="NAD-dependent epimerase/dehydratase" evidence="1">
    <location>
        <begin position="16"/>
        <end position="237"/>
    </location>
</feature>
<evidence type="ECO:0000259" key="1">
    <source>
        <dbReference type="Pfam" id="PF01370"/>
    </source>
</evidence>
<protein>
    <recommendedName>
        <fullName evidence="1">NAD-dependent epimerase/dehydratase domain-containing protein</fullName>
    </recommendedName>
</protein>
<dbReference type="EMBL" id="KN832872">
    <property type="protein sequence ID" value="KIN05175.1"/>
    <property type="molecule type" value="Genomic_DNA"/>
</dbReference>
<proteinExistence type="predicted"/>
<dbReference type="Proteomes" id="UP000054321">
    <property type="component" value="Unassembled WGS sequence"/>
</dbReference>
<dbReference type="AlphaFoldDB" id="A0A0C3HQ91"/>
<dbReference type="OrthoDB" id="10262413at2759"/>
<dbReference type="STRING" id="913774.A0A0C3HQ91"/>
<gene>
    <name evidence="2" type="ORF">OIDMADRAFT_114928</name>
</gene>
<dbReference type="Gene3D" id="3.40.50.720">
    <property type="entry name" value="NAD(P)-binding Rossmann-like Domain"/>
    <property type="match status" value="1"/>
</dbReference>
<dbReference type="InterPro" id="IPR036291">
    <property type="entry name" value="NAD(P)-bd_dom_sf"/>
</dbReference>
<dbReference type="PANTHER" id="PTHR48079">
    <property type="entry name" value="PROTEIN YEEZ"/>
    <property type="match status" value="1"/>
</dbReference>
<keyword evidence="3" id="KW-1185">Reference proteome</keyword>
<dbReference type="SUPFAM" id="SSF51735">
    <property type="entry name" value="NAD(P)-binding Rossmann-fold domains"/>
    <property type="match status" value="1"/>
</dbReference>
<organism evidence="2 3">
    <name type="scientific">Oidiodendron maius (strain Zn)</name>
    <dbReference type="NCBI Taxonomy" id="913774"/>
    <lineage>
        <taxon>Eukaryota</taxon>
        <taxon>Fungi</taxon>
        <taxon>Dikarya</taxon>
        <taxon>Ascomycota</taxon>
        <taxon>Pezizomycotina</taxon>
        <taxon>Leotiomycetes</taxon>
        <taxon>Leotiomycetes incertae sedis</taxon>
        <taxon>Myxotrichaceae</taxon>
        <taxon>Oidiodendron</taxon>
    </lineage>
</organism>
<dbReference type="InterPro" id="IPR001509">
    <property type="entry name" value="Epimerase_deHydtase"/>
</dbReference>
<dbReference type="HOGENOM" id="CLU_007383_12_3_1"/>
<evidence type="ECO:0000313" key="3">
    <source>
        <dbReference type="Proteomes" id="UP000054321"/>
    </source>
</evidence>
<accession>A0A0C3HQ91</accession>
<sequence length="325" mass="35032">MPIKASTPQREKLRLFVTGATGYIGCVLVEHAIVEGYDVYGLSRTEKGDATLRALGASAVRGDLATLDILRRESAEADAVIHLARIYEPNMDWDEVLCIEAAAMDAIGESLRGTRKPLILTSGTGLAAADPTGGETTEESPIAEGENPLLKRIHTERHGLGLSASGIRVSAIRLPPYVYGRGGGRGFVTVLMQKALKAGESVYIGDGAFRLSSVHVDDAVRLYLLAARQAKSGEVFNGAASTHLTQKEIAEAVGKVLDIPVCSIHLEEAEARWSRFAVMFFNRENRASSVKAVRELGWHPKEIDLITDITVGGYVPVAKKLRESI</sequence>
<dbReference type="PANTHER" id="PTHR48079:SF5">
    <property type="entry name" value="DEPENDENT EPIMERASE_DEHYDRATASE, PUTATIVE (AFU_ORTHOLOGUE AFUA_7G00180)-RELATED"/>
    <property type="match status" value="1"/>
</dbReference>
<reference evidence="2 3" key="1">
    <citation type="submission" date="2014-04" db="EMBL/GenBank/DDBJ databases">
        <authorList>
            <consortium name="DOE Joint Genome Institute"/>
            <person name="Kuo A."/>
            <person name="Martino E."/>
            <person name="Perotto S."/>
            <person name="Kohler A."/>
            <person name="Nagy L.G."/>
            <person name="Floudas D."/>
            <person name="Copeland A."/>
            <person name="Barry K.W."/>
            <person name="Cichocki N."/>
            <person name="Veneault-Fourrey C."/>
            <person name="LaButti K."/>
            <person name="Lindquist E.A."/>
            <person name="Lipzen A."/>
            <person name="Lundell T."/>
            <person name="Morin E."/>
            <person name="Murat C."/>
            <person name="Sun H."/>
            <person name="Tunlid A."/>
            <person name="Henrissat B."/>
            <person name="Grigoriev I.V."/>
            <person name="Hibbett D.S."/>
            <person name="Martin F."/>
            <person name="Nordberg H.P."/>
            <person name="Cantor M.N."/>
            <person name="Hua S.X."/>
        </authorList>
    </citation>
    <scope>NUCLEOTIDE SEQUENCE [LARGE SCALE GENOMIC DNA]</scope>
    <source>
        <strain evidence="2 3">Zn</strain>
    </source>
</reference>
<dbReference type="InterPro" id="IPR051783">
    <property type="entry name" value="NAD(P)-dependent_oxidoreduct"/>
</dbReference>
<dbReference type="GO" id="GO:0004029">
    <property type="term" value="F:aldehyde dehydrogenase (NAD+) activity"/>
    <property type="evidence" value="ECO:0007669"/>
    <property type="project" value="TreeGrafter"/>
</dbReference>
<dbReference type="CDD" id="cd05262">
    <property type="entry name" value="SDR_a7"/>
    <property type="match status" value="1"/>
</dbReference>
<dbReference type="InParanoid" id="A0A0C3HQ91"/>
<name>A0A0C3HQ91_OIDMZ</name>
<dbReference type="Pfam" id="PF01370">
    <property type="entry name" value="Epimerase"/>
    <property type="match status" value="1"/>
</dbReference>
<reference evidence="3" key="2">
    <citation type="submission" date="2015-01" db="EMBL/GenBank/DDBJ databases">
        <title>Evolutionary Origins and Diversification of the Mycorrhizal Mutualists.</title>
        <authorList>
            <consortium name="DOE Joint Genome Institute"/>
            <consortium name="Mycorrhizal Genomics Consortium"/>
            <person name="Kohler A."/>
            <person name="Kuo A."/>
            <person name="Nagy L.G."/>
            <person name="Floudas D."/>
            <person name="Copeland A."/>
            <person name="Barry K.W."/>
            <person name="Cichocki N."/>
            <person name="Veneault-Fourrey C."/>
            <person name="LaButti K."/>
            <person name="Lindquist E.A."/>
            <person name="Lipzen A."/>
            <person name="Lundell T."/>
            <person name="Morin E."/>
            <person name="Murat C."/>
            <person name="Riley R."/>
            <person name="Ohm R."/>
            <person name="Sun H."/>
            <person name="Tunlid A."/>
            <person name="Henrissat B."/>
            <person name="Grigoriev I.V."/>
            <person name="Hibbett D.S."/>
            <person name="Martin F."/>
        </authorList>
    </citation>
    <scope>NUCLEOTIDE SEQUENCE [LARGE SCALE GENOMIC DNA]</scope>
    <source>
        <strain evidence="3">Zn</strain>
    </source>
</reference>
<dbReference type="GO" id="GO:0005737">
    <property type="term" value="C:cytoplasm"/>
    <property type="evidence" value="ECO:0007669"/>
    <property type="project" value="TreeGrafter"/>
</dbReference>